<accession>A0A9W8IA98</accession>
<dbReference type="SMART" id="SM00916">
    <property type="entry name" value="L51_S25_CI-B8"/>
    <property type="match status" value="1"/>
</dbReference>
<dbReference type="SUPFAM" id="SSF52833">
    <property type="entry name" value="Thioredoxin-like"/>
    <property type="match status" value="1"/>
</dbReference>
<keyword evidence="4" id="KW-0687">Ribonucleoprotein</keyword>
<evidence type="ECO:0000313" key="6">
    <source>
        <dbReference type="EMBL" id="KAJ2851522.1"/>
    </source>
</evidence>
<evidence type="ECO:0000256" key="2">
    <source>
        <dbReference type="ARBA" id="ARBA00022980"/>
    </source>
</evidence>
<feature type="domain" description="Ribosomal protein/NADH dehydrogenase" evidence="5">
    <location>
        <begin position="33"/>
        <end position="105"/>
    </location>
</feature>
<evidence type="ECO:0000256" key="1">
    <source>
        <dbReference type="ARBA" id="ARBA00004173"/>
    </source>
</evidence>
<dbReference type="InterPro" id="IPR007741">
    <property type="entry name" value="Ribosomal_mL43/mS25/NADH_DH"/>
</dbReference>
<evidence type="ECO:0000256" key="3">
    <source>
        <dbReference type="ARBA" id="ARBA00023128"/>
    </source>
</evidence>
<dbReference type="GO" id="GO:0005840">
    <property type="term" value="C:ribosome"/>
    <property type="evidence" value="ECO:0007669"/>
    <property type="project" value="UniProtKB-KW"/>
</dbReference>
<dbReference type="Pfam" id="PF05047">
    <property type="entry name" value="L51_S25_CI-B8"/>
    <property type="match status" value="1"/>
</dbReference>
<dbReference type="GO" id="GO:0003735">
    <property type="term" value="F:structural constituent of ribosome"/>
    <property type="evidence" value="ECO:0007669"/>
    <property type="project" value="InterPro"/>
</dbReference>
<dbReference type="InterPro" id="IPR036249">
    <property type="entry name" value="Thioredoxin-like_sf"/>
</dbReference>
<protein>
    <recommendedName>
        <fullName evidence="5">Ribosomal protein/NADH dehydrogenase domain-containing protein</fullName>
    </recommendedName>
</protein>
<dbReference type="GO" id="GO:0005739">
    <property type="term" value="C:mitochondrion"/>
    <property type="evidence" value="ECO:0007669"/>
    <property type="project" value="UniProtKB-SubCell"/>
</dbReference>
<keyword evidence="3" id="KW-0496">Mitochondrion</keyword>
<evidence type="ECO:0000313" key="7">
    <source>
        <dbReference type="Proteomes" id="UP001139887"/>
    </source>
</evidence>
<keyword evidence="7" id="KW-1185">Reference proteome</keyword>
<keyword evidence="2" id="KW-0689">Ribosomal protein</keyword>
<reference evidence="6" key="1">
    <citation type="submission" date="2022-07" db="EMBL/GenBank/DDBJ databases">
        <title>Phylogenomic reconstructions and comparative analyses of Kickxellomycotina fungi.</title>
        <authorList>
            <person name="Reynolds N.K."/>
            <person name="Stajich J.E."/>
            <person name="Barry K."/>
            <person name="Grigoriev I.V."/>
            <person name="Crous P."/>
            <person name="Smith M.E."/>
        </authorList>
    </citation>
    <scope>NUCLEOTIDE SEQUENCE</scope>
    <source>
        <strain evidence="6">NRRL 1566</strain>
    </source>
</reference>
<dbReference type="EMBL" id="JANBUW010000011">
    <property type="protein sequence ID" value="KAJ2851522.1"/>
    <property type="molecule type" value="Genomic_DNA"/>
</dbReference>
<dbReference type="InterPro" id="IPR040049">
    <property type="entry name" value="Ribosomal_mS25/mL61"/>
</dbReference>
<evidence type="ECO:0000256" key="4">
    <source>
        <dbReference type="ARBA" id="ARBA00023274"/>
    </source>
</evidence>
<dbReference type="Gene3D" id="3.40.30.10">
    <property type="entry name" value="Glutaredoxin"/>
    <property type="match status" value="1"/>
</dbReference>
<dbReference type="PANTHER" id="PTHR13274">
    <property type="entry name" value="MITOCHONDRIAL RIBOSOMAL PROTEIN S25"/>
    <property type="match status" value="1"/>
</dbReference>
<dbReference type="PANTHER" id="PTHR13274:SF2">
    <property type="entry name" value="SMALL RIBOSOMAL SUBUNIT PROTEIN MS25"/>
    <property type="match status" value="1"/>
</dbReference>
<dbReference type="GO" id="GO:1990904">
    <property type="term" value="C:ribonucleoprotein complex"/>
    <property type="evidence" value="ECO:0007669"/>
    <property type="project" value="UniProtKB-KW"/>
</dbReference>
<dbReference type="Proteomes" id="UP001139887">
    <property type="component" value="Unassembled WGS sequence"/>
</dbReference>
<evidence type="ECO:0000259" key="5">
    <source>
        <dbReference type="SMART" id="SM00916"/>
    </source>
</evidence>
<comment type="subcellular location">
    <subcellularLocation>
        <location evidence="1">Mitochondrion</location>
    </subcellularLocation>
</comment>
<dbReference type="AlphaFoldDB" id="A0A9W8IA98"/>
<organism evidence="6 7">
    <name type="scientific">Coemansia brasiliensis</name>
    <dbReference type="NCBI Taxonomy" id="2650707"/>
    <lineage>
        <taxon>Eukaryota</taxon>
        <taxon>Fungi</taxon>
        <taxon>Fungi incertae sedis</taxon>
        <taxon>Zoopagomycota</taxon>
        <taxon>Kickxellomycotina</taxon>
        <taxon>Kickxellomycetes</taxon>
        <taxon>Kickxellales</taxon>
        <taxon>Kickxellaceae</taxon>
        <taxon>Coemansia</taxon>
    </lineage>
</organism>
<name>A0A9W8IA98_9FUNG</name>
<comment type="caution">
    <text evidence="6">The sequence shown here is derived from an EMBL/GenBank/DDBJ whole genome shotgun (WGS) entry which is preliminary data.</text>
</comment>
<sequence>MKIDRILAKLETGSGATKLLPTVESLVLTLSQRTRAPGARHFWRENLRRIQYANPNLPIVVNFPRKPCPPSLEIKFSNAEPASFSLSQLSSEDICKRLLEKAAPRSS</sequence>
<gene>
    <name evidence="6" type="ORF">IWW36_001006</name>
</gene>
<dbReference type="OrthoDB" id="1696305at2759"/>
<proteinExistence type="predicted"/>